<evidence type="ECO:0000259" key="9">
    <source>
        <dbReference type="Pfam" id="PF12320"/>
    </source>
</evidence>
<dbReference type="InterPro" id="IPR026843">
    <property type="entry name" value="SbcD_C"/>
</dbReference>
<dbReference type="Gene3D" id="3.60.21.10">
    <property type="match status" value="1"/>
</dbReference>
<dbReference type="EMBL" id="RQXW01000015">
    <property type="protein sequence ID" value="RTE64942.1"/>
    <property type="molecule type" value="Genomic_DNA"/>
</dbReference>
<sequence length="435" mass="48038">MKILHTSDWHLGQSFFTKSRKAEHQLFLDWLLAQVSAHNIDAVIVAGDIFDTGTPPSYAREMYNRFIVDISRLNCTLVVLGGNHDSVSTLNESKQLVACLNTHVVAQAIASHSLDLGSNTSASMASDQGCQQIIELRNRTGEIGAIVCAIPFIRPRDVVQSRAGESGLEKRQALGEAIKAHYHQLYQAALADRQAKQLEVPIIATGHLTALGVSQSDSVRDIYIGTLDGFAADGFPPADYIALGHIHRPQMVAKSEHIRYSGSPIPLSFDELKTTKQVVMVEFEGAERVAITPIDVPRFQPMAVIKGNLSSIETQLAAIASHRDEQGVDTDSPPVWLCIEVEIEDYLTDLAQRIQGLTEGLPVEVLQLRRSRHTAKQALTQVARETLAELTPQDVFTKRLELESFEGEEEQLRLARIKTQFRQILAEVQDGEPNV</sequence>
<dbReference type="GO" id="GO:0006310">
    <property type="term" value="P:DNA recombination"/>
    <property type="evidence" value="ECO:0007669"/>
    <property type="project" value="UniProtKB-KW"/>
</dbReference>
<comment type="caution">
    <text evidence="10">The sequence shown here is derived from an EMBL/GenBank/DDBJ whole genome shotgun (WGS) entry which is preliminary data.</text>
</comment>
<dbReference type="AlphaFoldDB" id="A0A430KNA2"/>
<evidence type="ECO:0000256" key="5">
    <source>
        <dbReference type="ARBA" id="ARBA00022801"/>
    </source>
</evidence>
<keyword evidence="11" id="KW-1185">Reference proteome</keyword>
<evidence type="ECO:0000256" key="7">
    <source>
        <dbReference type="RuleBase" id="RU363069"/>
    </source>
</evidence>
<keyword evidence="7" id="KW-0233">DNA recombination</keyword>
<dbReference type="InterPro" id="IPR029052">
    <property type="entry name" value="Metallo-depent_PP-like"/>
</dbReference>
<name>A0A430KNA2_9GAMM</name>
<dbReference type="NCBIfam" id="TIGR00619">
    <property type="entry name" value="sbcd"/>
    <property type="match status" value="1"/>
</dbReference>
<accession>A0A430KNA2</accession>
<evidence type="ECO:0000313" key="10">
    <source>
        <dbReference type="EMBL" id="RTE64942.1"/>
    </source>
</evidence>
<dbReference type="PANTHER" id="PTHR30337:SF0">
    <property type="entry name" value="NUCLEASE SBCCD SUBUNIT D"/>
    <property type="match status" value="1"/>
</dbReference>
<dbReference type="GO" id="GO:0006260">
    <property type="term" value="P:DNA replication"/>
    <property type="evidence" value="ECO:0007669"/>
    <property type="project" value="UniProtKB-KW"/>
</dbReference>
<feature type="domain" description="Nuclease SbcCD subunit D C-terminal" evidence="9">
    <location>
        <begin position="298"/>
        <end position="403"/>
    </location>
</feature>
<comment type="function">
    <text evidence="7">SbcCD cleaves DNA hairpin structures. These structures can inhibit DNA replication and are intermediates in certain DNA recombination reactions. The complex acts as a 3'-&gt;5' double strand exonuclease that can open hairpins. It also has a 5' single-strand endonuclease activity.</text>
</comment>
<evidence type="ECO:0000256" key="3">
    <source>
        <dbReference type="ARBA" id="ARBA00013365"/>
    </source>
</evidence>
<dbReference type="PANTHER" id="PTHR30337">
    <property type="entry name" value="COMPONENT OF ATP-DEPENDENT DSDNA EXONUCLEASE"/>
    <property type="match status" value="1"/>
</dbReference>
<dbReference type="SUPFAM" id="SSF56300">
    <property type="entry name" value="Metallo-dependent phosphatases"/>
    <property type="match status" value="1"/>
</dbReference>
<dbReference type="InterPro" id="IPR004843">
    <property type="entry name" value="Calcineurin-like_PHP"/>
</dbReference>
<keyword evidence="7" id="KW-0255">Endonuclease</keyword>
<keyword evidence="4 7" id="KW-0540">Nuclease</keyword>
<dbReference type="Pfam" id="PF12320">
    <property type="entry name" value="SbcD_C"/>
    <property type="match status" value="1"/>
</dbReference>
<comment type="subunit">
    <text evidence="2 7">Heterodimer of SbcC and SbcD.</text>
</comment>
<dbReference type="OrthoDB" id="9773856at2"/>
<dbReference type="Pfam" id="PF00149">
    <property type="entry name" value="Metallophos"/>
    <property type="match status" value="1"/>
</dbReference>
<comment type="similarity">
    <text evidence="1 7">Belongs to the SbcD family.</text>
</comment>
<keyword evidence="7" id="KW-0235">DNA replication</keyword>
<gene>
    <name evidence="7 10" type="primary">sbcD</name>
    <name evidence="10" type="ORF">EH243_14810</name>
</gene>
<proteinExistence type="inferred from homology"/>
<dbReference type="InterPro" id="IPR050535">
    <property type="entry name" value="DNA_Repair-Maintenance_Comp"/>
</dbReference>
<dbReference type="NCBIfam" id="NF008206">
    <property type="entry name" value="PRK10966.1"/>
    <property type="match status" value="1"/>
</dbReference>
<dbReference type="InterPro" id="IPR004593">
    <property type="entry name" value="SbcD"/>
</dbReference>
<keyword evidence="5 7" id="KW-0378">Hydrolase</keyword>
<dbReference type="Proteomes" id="UP000283087">
    <property type="component" value="Unassembled WGS sequence"/>
</dbReference>
<keyword evidence="6 7" id="KW-0269">Exonuclease</keyword>
<evidence type="ECO:0000256" key="1">
    <source>
        <dbReference type="ARBA" id="ARBA00010555"/>
    </source>
</evidence>
<protein>
    <recommendedName>
        <fullName evidence="3 7">Nuclease SbcCD subunit D</fullName>
    </recommendedName>
</protein>
<evidence type="ECO:0000256" key="4">
    <source>
        <dbReference type="ARBA" id="ARBA00022722"/>
    </source>
</evidence>
<evidence type="ECO:0000256" key="2">
    <source>
        <dbReference type="ARBA" id="ARBA00011322"/>
    </source>
</evidence>
<dbReference type="Gene3D" id="3.30.160.720">
    <property type="match status" value="1"/>
</dbReference>
<dbReference type="InterPro" id="IPR041796">
    <property type="entry name" value="Mre11_N"/>
</dbReference>
<organism evidence="10 11">
    <name type="scientific">Amphritea opalescens</name>
    <dbReference type="NCBI Taxonomy" id="2490544"/>
    <lineage>
        <taxon>Bacteria</taxon>
        <taxon>Pseudomonadati</taxon>
        <taxon>Pseudomonadota</taxon>
        <taxon>Gammaproteobacteria</taxon>
        <taxon>Oceanospirillales</taxon>
        <taxon>Oceanospirillaceae</taxon>
        <taxon>Amphritea</taxon>
    </lineage>
</organism>
<dbReference type="GO" id="GO:0004519">
    <property type="term" value="F:endonuclease activity"/>
    <property type="evidence" value="ECO:0007669"/>
    <property type="project" value="UniProtKB-KW"/>
</dbReference>
<reference evidence="10 11" key="1">
    <citation type="submission" date="2018-11" db="EMBL/GenBank/DDBJ databases">
        <title>The draft genome sequence of Amphritea opalescens ANRC-JH13T.</title>
        <authorList>
            <person name="Fang Z."/>
            <person name="Zhang Y."/>
            <person name="Han X."/>
        </authorList>
    </citation>
    <scope>NUCLEOTIDE SEQUENCE [LARGE SCALE GENOMIC DNA]</scope>
    <source>
        <strain evidence="10 11">ANRC-JH13</strain>
    </source>
</reference>
<dbReference type="CDD" id="cd00840">
    <property type="entry name" value="MPP_Mre11_N"/>
    <property type="match status" value="1"/>
</dbReference>
<dbReference type="RefSeq" id="WP_126159442.1">
    <property type="nucleotide sequence ID" value="NZ_RQXW01000015.1"/>
</dbReference>
<feature type="domain" description="Calcineurin-like phosphoesterase" evidence="8">
    <location>
        <begin position="1"/>
        <end position="91"/>
    </location>
</feature>
<dbReference type="GO" id="GO:0008408">
    <property type="term" value="F:3'-5' exonuclease activity"/>
    <property type="evidence" value="ECO:0007669"/>
    <property type="project" value="InterPro"/>
</dbReference>
<evidence type="ECO:0000256" key="6">
    <source>
        <dbReference type="ARBA" id="ARBA00022839"/>
    </source>
</evidence>
<evidence type="ECO:0000313" key="11">
    <source>
        <dbReference type="Proteomes" id="UP000283087"/>
    </source>
</evidence>
<evidence type="ECO:0000259" key="8">
    <source>
        <dbReference type="Pfam" id="PF00149"/>
    </source>
</evidence>